<keyword evidence="2" id="KW-1185">Reference proteome</keyword>
<protein>
    <submittedName>
        <fullName evidence="1">Uncharacterized protein</fullName>
    </submittedName>
</protein>
<dbReference type="OrthoDB" id="8244028at2"/>
<name>A0A0R3L167_9BRAD</name>
<dbReference type="EMBL" id="LLXX01000149">
    <property type="protein sequence ID" value="KRR02571.1"/>
    <property type="molecule type" value="Genomic_DNA"/>
</dbReference>
<proteinExistence type="predicted"/>
<comment type="caution">
    <text evidence="1">The sequence shown here is derived from an EMBL/GenBank/DDBJ whole genome shotgun (WGS) entry which is preliminary data.</text>
</comment>
<evidence type="ECO:0000313" key="2">
    <source>
        <dbReference type="Proteomes" id="UP000051913"/>
    </source>
</evidence>
<dbReference type="Proteomes" id="UP000051913">
    <property type="component" value="Unassembled WGS sequence"/>
</dbReference>
<accession>A0A0R3L167</accession>
<gene>
    <name evidence="1" type="ORF">CP49_35740</name>
</gene>
<organism evidence="1 2">
    <name type="scientific">Bradyrhizobium valentinum</name>
    <dbReference type="NCBI Taxonomy" id="1518501"/>
    <lineage>
        <taxon>Bacteria</taxon>
        <taxon>Pseudomonadati</taxon>
        <taxon>Pseudomonadota</taxon>
        <taxon>Alphaproteobacteria</taxon>
        <taxon>Hyphomicrobiales</taxon>
        <taxon>Nitrobacteraceae</taxon>
        <taxon>Bradyrhizobium</taxon>
    </lineage>
</organism>
<dbReference type="STRING" id="1518501.CQ10_19630"/>
<reference evidence="1 2" key="1">
    <citation type="submission" date="2014-03" db="EMBL/GenBank/DDBJ databases">
        <title>Bradyrhizobium valentinum sp. nov., isolated from effective nodules of Lupinus mariae-josephae, a lupine endemic of basic-lime soils in Eastern Spain.</title>
        <authorList>
            <person name="Duran D."/>
            <person name="Rey L."/>
            <person name="Navarro A."/>
            <person name="Busquets A."/>
            <person name="Imperial J."/>
            <person name="Ruiz-Argueso T."/>
        </authorList>
    </citation>
    <scope>NUCLEOTIDE SEQUENCE [LARGE SCALE GENOMIC DNA]</scope>
    <source>
        <strain evidence="1 2">LmjM3</strain>
    </source>
</reference>
<dbReference type="RefSeq" id="WP_057853131.1">
    <property type="nucleotide sequence ID" value="NZ_LLXX01000149.1"/>
</dbReference>
<sequence>MDTTLKLKPRPTNVALIAWQFTGQPLHEWPSWVQSGCSLQRSEDGHLELRHERQSGTQIVYLGEWLVRDLDGGVCFYTDAELRKEFDIAPRA</sequence>
<dbReference type="AlphaFoldDB" id="A0A0R3L167"/>
<evidence type="ECO:0000313" key="1">
    <source>
        <dbReference type="EMBL" id="KRR02571.1"/>
    </source>
</evidence>